<evidence type="ECO:0000259" key="1">
    <source>
        <dbReference type="Pfam" id="PF16363"/>
    </source>
</evidence>
<dbReference type="Gene3D" id="3.90.25.10">
    <property type="entry name" value="UDP-galactose 4-epimerase, domain 1"/>
    <property type="match status" value="1"/>
</dbReference>
<gene>
    <name evidence="2" type="ORF">ICC18_15835</name>
</gene>
<protein>
    <submittedName>
        <fullName evidence="2">GDP-mannose 4,6-dehydratase</fullName>
    </submittedName>
</protein>
<dbReference type="Proteomes" id="UP000650466">
    <property type="component" value="Unassembled WGS sequence"/>
</dbReference>
<dbReference type="EMBL" id="JACVVD010000005">
    <property type="protein sequence ID" value="MBD0381593.1"/>
    <property type="molecule type" value="Genomic_DNA"/>
</dbReference>
<dbReference type="Pfam" id="PF16363">
    <property type="entry name" value="GDP_Man_Dehyd"/>
    <property type="match status" value="1"/>
</dbReference>
<dbReference type="RefSeq" id="WP_188175404.1">
    <property type="nucleotide sequence ID" value="NZ_JACVVD010000005.1"/>
</dbReference>
<organism evidence="2 3">
    <name type="scientific">Paenibacillus sedimenti</name>
    <dbReference type="NCBI Taxonomy" id="2770274"/>
    <lineage>
        <taxon>Bacteria</taxon>
        <taxon>Bacillati</taxon>
        <taxon>Bacillota</taxon>
        <taxon>Bacilli</taxon>
        <taxon>Bacillales</taxon>
        <taxon>Paenibacillaceae</taxon>
        <taxon>Paenibacillus</taxon>
    </lineage>
</organism>
<accession>A0A926KST7</accession>
<evidence type="ECO:0000313" key="2">
    <source>
        <dbReference type="EMBL" id="MBD0381593.1"/>
    </source>
</evidence>
<comment type="caution">
    <text evidence="2">The sequence shown here is derived from an EMBL/GenBank/DDBJ whole genome shotgun (WGS) entry which is preliminary data.</text>
</comment>
<dbReference type="PANTHER" id="PTHR43000">
    <property type="entry name" value="DTDP-D-GLUCOSE 4,6-DEHYDRATASE-RELATED"/>
    <property type="match status" value="1"/>
</dbReference>
<proteinExistence type="predicted"/>
<reference evidence="2" key="1">
    <citation type="submission" date="2020-09" db="EMBL/GenBank/DDBJ databases">
        <title>Draft Genome Sequence of Paenibacillus sp. WST5.</title>
        <authorList>
            <person name="Bao Z."/>
        </authorList>
    </citation>
    <scope>NUCLEOTIDE SEQUENCE</scope>
    <source>
        <strain evidence="2">WST5</strain>
    </source>
</reference>
<dbReference type="InterPro" id="IPR016040">
    <property type="entry name" value="NAD(P)-bd_dom"/>
</dbReference>
<dbReference type="AlphaFoldDB" id="A0A926KST7"/>
<dbReference type="InterPro" id="IPR036291">
    <property type="entry name" value="NAD(P)-bd_dom_sf"/>
</dbReference>
<name>A0A926KST7_9BACL</name>
<dbReference type="Gene3D" id="3.40.50.720">
    <property type="entry name" value="NAD(P)-binding Rossmann-like Domain"/>
    <property type="match status" value="1"/>
</dbReference>
<dbReference type="SUPFAM" id="SSF51735">
    <property type="entry name" value="NAD(P)-binding Rossmann-fold domains"/>
    <property type="match status" value="1"/>
</dbReference>
<sequence>MMSAPPTVLLTGINGFIGQHMAAYLLDRNMNVLGIGRSADCLVQHPRLTYASCDVLNPSAIKQLLQNESVTHIIHLAGANDVSTSFADPVQCLQANSWGTLNVLEAVRTAQTKNLKGFLAVGTAYEYALQTGPLTESSPLLPISPYAWSKHVMTSLMQMYGLVYSIPTLVARTFNLIGPGHGAGVCAQLTRRVALMEKGLLPPNLIVGNTKVERDFLDVRDAVAAYFSLLELAPAAPGSIFNVCSGTAYPISTIISLLIRHAAVPFEVSVDDSLIRTNEASVVQGDNSKLIAASAWKPSIPLEQSIVDTLNYYRNLE</sequence>
<evidence type="ECO:0000313" key="3">
    <source>
        <dbReference type="Proteomes" id="UP000650466"/>
    </source>
</evidence>
<feature type="domain" description="NAD(P)-binding" evidence="1">
    <location>
        <begin position="9"/>
        <end position="306"/>
    </location>
</feature>
<keyword evidence="3" id="KW-1185">Reference proteome</keyword>